<dbReference type="Proteomes" id="UP000702209">
    <property type="component" value="Unassembled WGS sequence"/>
</dbReference>
<dbReference type="InterPro" id="IPR017972">
    <property type="entry name" value="Cyt_P450_CS"/>
</dbReference>
<dbReference type="InterPro" id="IPR002403">
    <property type="entry name" value="Cyt_P450_E_grp-IV"/>
</dbReference>
<keyword evidence="2 7" id="KW-0349">Heme</keyword>
<comment type="caution">
    <text evidence="8">The sequence shown here is derived from an EMBL/GenBank/DDBJ whole genome shotgun (WGS) entry which is preliminary data.</text>
</comment>
<dbReference type="InterPro" id="IPR036396">
    <property type="entry name" value="Cyt_P450_sf"/>
</dbReference>
<dbReference type="PROSITE" id="PS00086">
    <property type="entry name" value="CYTOCHROME_P450"/>
    <property type="match status" value="1"/>
</dbReference>
<dbReference type="Gene3D" id="1.10.630.10">
    <property type="entry name" value="Cytochrome P450"/>
    <property type="match status" value="1"/>
</dbReference>
<dbReference type="PANTHER" id="PTHR24291:SF50">
    <property type="entry name" value="BIFUNCTIONAL ALBAFLAVENONE MONOOXYGENASE_TERPENE SYNTHASE"/>
    <property type="match status" value="1"/>
</dbReference>
<dbReference type="Pfam" id="PF00067">
    <property type="entry name" value="p450"/>
    <property type="match status" value="1"/>
</dbReference>
<gene>
    <name evidence="8" type="ORF">IU459_28255</name>
</gene>
<evidence type="ECO:0000256" key="1">
    <source>
        <dbReference type="ARBA" id="ARBA00010617"/>
    </source>
</evidence>
<protein>
    <submittedName>
        <fullName evidence="8">Cytochrome P450</fullName>
    </submittedName>
</protein>
<keyword evidence="6 7" id="KW-0503">Monooxygenase</keyword>
<name>A0ABS0CXS1_9NOCA</name>
<evidence type="ECO:0000313" key="8">
    <source>
        <dbReference type="EMBL" id="MBF6301402.1"/>
    </source>
</evidence>
<dbReference type="InterPro" id="IPR050196">
    <property type="entry name" value="Cytochrome_P450_Monoox"/>
</dbReference>
<organism evidence="8 9">
    <name type="scientific">Nocardia amamiensis</name>
    <dbReference type="NCBI Taxonomy" id="404578"/>
    <lineage>
        <taxon>Bacteria</taxon>
        <taxon>Bacillati</taxon>
        <taxon>Actinomycetota</taxon>
        <taxon>Actinomycetes</taxon>
        <taxon>Mycobacteriales</taxon>
        <taxon>Nocardiaceae</taxon>
        <taxon>Nocardia</taxon>
    </lineage>
</organism>
<evidence type="ECO:0000256" key="4">
    <source>
        <dbReference type="ARBA" id="ARBA00023002"/>
    </source>
</evidence>
<dbReference type="SUPFAM" id="SSF48264">
    <property type="entry name" value="Cytochrome P450"/>
    <property type="match status" value="1"/>
</dbReference>
<proteinExistence type="inferred from homology"/>
<reference evidence="8 9" key="1">
    <citation type="submission" date="2020-10" db="EMBL/GenBank/DDBJ databases">
        <title>Identification of Nocardia species via Next-generation sequencing and recognition of intraspecies genetic diversity.</title>
        <authorList>
            <person name="Li P."/>
            <person name="Li P."/>
            <person name="Lu B."/>
        </authorList>
    </citation>
    <scope>NUCLEOTIDE SEQUENCE [LARGE SCALE GENOMIC DNA]</scope>
    <source>
        <strain evidence="8 9">BJ06-0157</strain>
    </source>
</reference>
<evidence type="ECO:0000313" key="9">
    <source>
        <dbReference type="Proteomes" id="UP000702209"/>
    </source>
</evidence>
<dbReference type="PANTHER" id="PTHR24291">
    <property type="entry name" value="CYTOCHROME P450 FAMILY 4"/>
    <property type="match status" value="1"/>
</dbReference>
<dbReference type="EMBL" id="JADLQX010000026">
    <property type="protein sequence ID" value="MBF6301402.1"/>
    <property type="molecule type" value="Genomic_DNA"/>
</dbReference>
<evidence type="ECO:0000256" key="7">
    <source>
        <dbReference type="RuleBase" id="RU000461"/>
    </source>
</evidence>
<dbReference type="PRINTS" id="PR00385">
    <property type="entry name" value="P450"/>
</dbReference>
<dbReference type="RefSeq" id="WP_195132621.1">
    <property type="nucleotide sequence ID" value="NZ_JADLQX010000026.1"/>
</dbReference>
<dbReference type="InterPro" id="IPR001128">
    <property type="entry name" value="Cyt_P450"/>
</dbReference>
<keyword evidence="4 7" id="KW-0560">Oxidoreductase</keyword>
<keyword evidence="3 7" id="KW-0479">Metal-binding</keyword>
<evidence type="ECO:0000256" key="5">
    <source>
        <dbReference type="ARBA" id="ARBA00023004"/>
    </source>
</evidence>
<evidence type="ECO:0000256" key="2">
    <source>
        <dbReference type="ARBA" id="ARBA00022617"/>
    </source>
</evidence>
<evidence type="ECO:0000256" key="3">
    <source>
        <dbReference type="ARBA" id="ARBA00022723"/>
    </source>
</evidence>
<evidence type="ECO:0000256" key="6">
    <source>
        <dbReference type="ARBA" id="ARBA00023033"/>
    </source>
</evidence>
<keyword evidence="5 7" id="KW-0408">Iron</keyword>
<dbReference type="PRINTS" id="PR00465">
    <property type="entry name" value="EP450IV"/>
</dbReference>
<sequence length="469" mass="52811">MTLLTRNGDRRLDGPVLRHPLGAYPDYRTDPLTLFYESALAHGSVRLRLAHQHVHLLVEPEHIEQVLVTHAARYEKGISYRSLNHLLGPGLLTSGGELWKRQRALIKPAFARRHVETEIPLMVECGQRMRARLDARAAEGAAFDLVPEVMGFAADVVCRAVLGADIDGVLPQIEDDVRQGVSWVMRHMAAPIQVPPRVPTPGNRRLHGVRRRLHHVVDEVIQRHRHTDGDAHSLLARLLAARDDAGHAMDDAQLRHEVLTFLLAGHETTGGALAWTVYELCRNPVALDQVRAEIDMLPDSLDDPDAMRAALPELEYTGRAIDEAMRLHPPAWAFSRTALEPDSFDQFDLRPGAIVVISPFVNHRLPSFWDSPLTFDPARFTKERNRARPPFRYFPFGWGAHLCVGQQMALIEIRVGLAMLLSRYDIELVNGMRVRERPEISNTPDPVLVRLTRRERAAAATPTRQEAAR</sequence>
<accession>A0ABS0CXS1</accession>
<keyword evidence="9" id="KW-1185">Reference proteome</keyword>
<comment type="similarity">
    <text evidence="1 7">Belongs to the cytochrome P450 family.</text>
</comment>